<protein>
    <recommendedName>
        <fullName evidence="3">RNase H type-1 domain-containing protein</fullName>
    </recommendedName>
</protein>
<evidence type="ECO:0008006" key="3">
    <source>
        <dbReference type="Google" id="ProtNLM"/>
    </source>
</evidence>
<keyword evidence="2" id="KW-1185">Reference proteome</keyword>
<dbReference type="GO" id="GO:0003676">
    <property type="term" value="F:nucleic acid binding"/>
    <property type="evidence" value="ECO:0007669"/>
    <property type="project" value="InterPro"/>
</dbReference>
<dbReference type="EMBL" id="JAAPAO010000760">
    <property type="protein sequence ID" value="KAF4654114.1"/>
    <property type="molecule type" value="Genomic_DNA"/>
</dbReference>
<name>A0A7J6L487_PERCH</name>
<accession>A0A7J6L487</accession>
<evidence type="ECO:0000313" key="1">
    <source>
        <dbReference type="EMBL" id="KAF4654114.1"/>
    </source>
</evidence>
<dbReference type="SUPFAM" id="SSF53098">
    <property type="entry name" value="Ribonuclease H-like"/>
    <property type="match status" value="1"/>
</dbReference>
<dbReference type="Gene3D" id="3.30.420.10">
    <property type="entry name" value="Ribonuclease H-like superfamily/Ribonuclease H"/>
    <property type="match status" value="1"/>
</dbReference>
<evidence type="ECO:0000313" key="2">
    <source>
        <dbReference type="Proteomes" id="UP000591131"/>
    </source>
</evidence>
<organism evidence="1 2">
    <name type="scientific">Perkinsus chesapeaki</name>
    <name type="common">Clam parasite</name>
    <name type="synonym">Perkinsus andrewsi</name>
    <dbReference type="NCBI Taxonomy" id="330153"/>
    <lineage>
        <taxon>Eukaryota</taxon>
        <taxon>Sar</taxon>
        <taxon>Alveolata</taxon>
        <taxon>Perkinsozoa</taxon>
        <taxon>Perkinsea</taxon>
        <taxon>Perkinsida</taxon>
        <taxon>Perkinsidae</taxon>
        <taxon>Perkinsus</taxon>
    </lineage>
</organism>
<comment type="caution">
    <text evidence="1">The sequence shown here is derived from an EMBL/GenBank/DDBJ whole genome shotgun (WGS) entry which is preliminary data.</text>
</comment>
<reference evidence="1 2" key="1">
    <citation type="submission" date="2020-04" db="EMBL/GenBank/DDBJ databases">
        <title>Perkinsus chesapeaki whole genome sequence.</title>
        <authorList>
            <person name="Bogema D.R."/>
        </authorList>
    </citation>
    <scope>NUCLEOTIDE SEQUENCE [LARGE SCALE GENOMIC DNA]</scope>
    <source>
        <strain evidence="1">ATCC PRA-425</strain>
    </source>
</reference>
<dbReference type="AlphaFoldDB" id="A0A7J6L487"/>
<dbReference type="Proteomes" id="UP000591131">
    <property type="component" value="Unassembled WGS sequence"/>
</dbReference>
<sequence>MATKLVNLRVSPEVLAYADDTYVLIKSDKGLSDAGQGREVPESGNLGEAIENSPNFSKHMKILGITLSSNGNFTTHLKQRLLKARQMGNRLVYLAQRLYGLDAESRLMIVYKMLKPITSYRLHLCPMHFARAYRLRKSTPKAFLYTLSNRPPLSRSIIDEIITQHFHKVSVANLCSKRAVVNRSKWENEIISRRVSVSSQGETTRRDLSYGEVPPKVFIAHDKEEAAAFSLGRSGTWCIYTDGSRVPSNTTYNLEGSTGAAFLSVMSDYQEHYATYRLNPFNSIFQAELTAIDRALEYVLGRAAEFETPQIVTVFSDSQAGLKSLLSARRTTITVSLVP</sequence>
<proteinExistence type="predicted"/>
<dbReference type="CDD" id="cd09276">
    <property type="entry name" value="Rnase_HI_RT_non_LTR"/>
    <property type="match status" value="1"/>
</dbReference>
<dbReference type="OrthoDB" id="411823at2759"/>
<dbReference type="InterPro" id="IPR012337">
    <property type="entry name" value="RNaseH-like_sf"/>
</dbReference>
<gene>
    <name evidence="1" type="ORF">FOL47_010146</name>
</gene>
<dbReference type="InterPro" id="IPR036397">
    <property type="entry name" value="RNaseH_sf"/>
</dbReference>